<protein>
    <recommendedName>
        <fullName evidence="2">AAA+ ATPase domain-containing protein</fullName>
    </recommendedName>
</protein>
<feature type="region of interest" description="Disordered" evidence="1">
    <location>
        <begin position="55"/>
        <end position="89"/>
    </location>
</feature>
<feature type="region of interest" description="Disordered" evidence="1">
    <location>
        <begin position="960"/>
        <end position="985"/>
    </location>
</feature>
<evidence type="ECO:0000313" key="4">
    <source>
        <dbReference type="Proteomes" id="UP001212997"/>
    </source>
</evidence>
<feature type="region of interest" description="Disordered" evidence="1">
    <location>
        <begin position="1190"/>
        <end position="1276"/>
    </location>
</feature>
<dbReference type="InterPro" id="IPR003959">
    <property type="entry name" value="ATPase_AAA_core"/>
</dbReference>
<dbReference type="Pfam" id="PF00004">
    <property type="entry name" value="AAA"/>
    <property type="match status" value="1"/>
</dbReference>
<dbReference type="GO" id="GO:0005524">
    <property type="term" value="F:ATP binding"/>
    <property type="evidence" value="ECO:0007669"/>
    <property type="project" value="InterPro"/>
</dbReference>
<dbReference type="SMART" id="SM00382">
    <property type="entry name" value="AAA"/>
    <property type="match status" value="1"/>
</dbReference>
<comment type="caution">
    <text evidence="3">The sequence shown here is derived from an EMBL/GenBank/DDBJ whole genome shotgun (WGS) entry which is preliminary data.</text>
</comment>
<feature type="compositionally biased region" description="Basic and acidic residues" evidence="1">
    <location>
        <begin position="1190"/>
        <end position="1204"/>
    </location>
</feature>
<evidence type="ECO:0000313" key="3">
    <source>
        <dbReference type="EMBL" id="KAJ3483516.1"/>
    </source>
</evidence>
<feature type="compositionally biased region" description="Low complexity" evidence="1">
    <location>
        <begin position="960"/>
        <end position="972"/>
    </location>
</feature>
<dbReference type="SUPFAM" id="SSF52540">
    <property type="entry name" value="P-loop containing nucleoside triphosphate hydrolases"/>
    <property type="match status" value="1"/>
</dbReference>
<feature type="region of interest" description="Disordered" evidence="1">
    <location>
        <begin position="1340"/>
        <end position="1409"/>
    </location>
</feature>
<feature type="region of interest" description="Disordered" evidence="1">
    <location>
        <begin position="1604"/>
        <end position="1637"/>
    </location>
</feature>
<dbReference type="InterPro" id="IPR027417">
    <property type="entry name" value="P-loop_NTPase"/>
</dbReference>
<evidence type="ECO:0000256" key="1">
    <source>
        <dbReference type="SAM" id="MobiDB-lite"/>
    </source>
</evidence>
<feature type="compositionally biased region" description="Basic residues" evidence="1">
    <location>
        <begin position="1781"/>
        <end position="1790"/>
    </location>
</feature>
<dbReference type="PANTHER" id="PTHR46411:SF3">
    <property type="entry name" value="AAA+ ATPASE DOMAIN-CONTAINING PROTEIN"/>
    <property type="match status" value="1"/>
</dbReference>
<feature type="region of interest" description="Disordered" evidence="1">
    <location>
        <begin position="1067"/>
        <end position="1088"/>
    </location>
</feature>
<dbReference type="EMBL" id="JANAWD010000225">
    <property type="protein sequence ID" value="KAJ3483516.1"/>
    <property type="molecule type" value="Genomic_DNA"/>
</dbReference>
<dbReference type="InterPro" id="IPR054289">
    <property type="entry name" value="DUF7025"/>
</dbReference>
<dbReference type="Proteomes" id="UP001212997">
    <property type="component" value="Unassembled WGS sequence"/>
</dbReference>
<name>A0AAD5YIA4_9APHY</name>
<feature type="compositionally biased region" description="Polar residues" evidence="1">
    <location>
        <begin position="1806"/>
        <end position="1840"/>
    </location>
</feature>
<feature type="compositionally biased region" description="Low complexity" evidence="1">
    <location>
        <begin position="1360"/>
        <end position="1394"/>
    </location>
</feature>
<feature type="region of interest" description="Disordered" evidence="1">
    <location>
        <begin position="1568"/>
        <end position="1592"/>
    </location>
</feature>
<feature type="compositionally biased region" description="Basic residues" evidence="1">
    <location>
        <begin position="1238"/>
        <end position="1247"/>
    </location>
</feature>
<reference evidence="3" key="1">
    <citation type="submission" date="2022-07" db="EMBL/GenBank/DDBJ databases">
        <title>Genome Sequence of Physisporinus lineatus.</title>
        <authorList>
            <person name="Buettner E."/>
        </authorList>
    </citation>
    <scope>NUCLEOTIDE SEQUENCE</scope>
    <source>
        <strain evidence="3">VT162</strain>
    </source>
</reference>
<gene>
    <name evidence="3" type="ORF">NLI96_g6259</name>
</gene>
<dbReference type="GO" id="GO:0016887">
    <property type="term" value="F:ATP hydrolysis activity"/>
    <property type="evidence" value="ECO:0007669"/>
    <property type="project" value="InterPro"/>
</dbReference>
<evidence type="ECO:0000259" key="2">
    <source>
        <dbReference type="SMART" id="SM00382"/>
    </source>
</evidence>
<feature type="region of interest" description="Disordered" evidence="1">
    <location>
        <begin position="1665"/>
        <end position="1741"/>
    </location>
</feature>
<feature type="domain" description="AAA+ ATPase" evidence="2">
    <location>
        <begin position="568"/>
        <end position="692"/>
    </location>
</feature>
<feature type="compositionally biased region" description="Low complexity" evidence="1">
    <location>
        <begin position="1700"/>
        <end position="1719"/>
    </location>
</feature>
<sequence length="1893" mass="209278">MSAESDSDGGDITFDFDTLADTLNLSVVMSHPPPPATFLGGSSFRGPFRSGSLSGPMVAMPAPSGEVMEYDPKTHDEANQEEQENVATGPTGSVLEVKHIDEIYDMFSGQWTIKPTPASATEAQKDKAGKYDAYAFTVIRRFNPAAMNAERKATAYNVVKLLQIHSEELKSVGKKVIGNVQGISWTTKPLRVDPQILLGWLPELQAYSKKLAGETATSPEDAPLRVSENHLNHLLEYLTTSYAATLTTLSTMISHGEITFDLLWALYIPGKTTLYMLCPTTNEPRAVRLIHAEKCQKHEPNPGSATAAFDPSGLTVSADGGNEYSKFLWRLVVEYVEVDVGTKKQPGIGAVGFGFAGLGVVLDIPGFPGAKKISELGVYPIEHYAGPDGPEGLRKRLVDRGRRWAEMAGGMHHLSYQGIAYQWRKMPPGYSKCNVNSRVMIDRKSFAETVPNYDKFPIVTKTLKGVEIDRHHLRLTAGTAKQEQCVDAKELTDDILMLTTPIVYGFSLADKTWLEFVVELVEPFQWNNEAYANLVIPPEQKMLLTTLVESHNSSPAAKFDDFVEGKGLGLVINLFGNPGTGKSLTAEAMSEYLKKPLYVVGAGDLGTTADRLDASLTTILKVSATWRAVVLIDEADVFMEERSLAFLERNAMVAVFLRHLEYFRGILFLTTNRVRVFDEAFQSRIHVSLRYHDLSSEARRKIWVAFLKKIHGDIPNGGLSSDELRDLGEKRINGRQIKNVVRTAGALANGKQEKLGFSHLVRVLDMMEQFDARHPETSVQYGRRMSGMKDLDILECVILTPGTIATLECATVEDAGSSVGRGQGRRIRDQGTLSVTPGHYPPSVGMAANGGLNIPIVCRFVSTDQWMETHLNTSWKIAEVKLWVLAKFLPTVFTSVPFLPRALSSQKRAVSPIRFASRQQLRVNKAVRSVDAYYLEDDYDEDEDDLEDDVYDKYKYRVGTRPSTSSSTTDPPKLSVAGDPTTHSSCDPTTYTLLSFTTGQILEDHYTLAWYNIQSHELLELHISPFVINLPRSIADDYIQPYFEARVWALRAVHRHFDSRTETAPRWADLDGKHSDGEDPTRREKLRKRKTKLEWRERWITIHQGVFSLCRHRNDPKPSHTSPLSALLAIRGSDHLQSTGASIVSPVSGVPSPGLHSASFAYVHSSHGHHQSHLQTPRDTSRTVVCAKFKTEKKPSRRKAEVHIDPPSVPPHVSLSRTSTATGMAWGSPPGSSSWWKKGMKDHHIRSTHGSANNSAHSSAPSSGTESKQPGLESFNTLVDDHHSSRRSNFASHEPRVFNEHWEDVAEMTQEDGYWIVLDLLDQPSFQNFLRLLHRHAPPATPTSFISEPRVTASPPPSRVPSRSSSPISFACPSPSTIGSRSSSRPASSLGSATTIRGDDAHSDPVHCPFDLPGIPEGVGAPYPDWRLHATKKARKAGLGDVGRAMEWAMFGSLEVANDKKERRGRSPVRHGLGNAAATAELHLQGTMSDEESDGSQESEPQSSLEWEGWIEDVRSRWKFAQESSREFASPHVHDESHHHRRDADFDEIHWDPNYNLCIPISRATSPPNAARSDYLLSPEPHHRPPRSLNSYASVDSLLKKAVKRLDSRNFSPRPESRPRSPSTELDEEGEADEDDRGAYGIEIAVDDDEEQHSSSAASSLITSHLTYPTPHGHSHHRDDEYHGRHSHSNDGHGPRGAPISMAMTTITSTVTVGETPRVVEPPPKKTRPRRRSNTVGLSPASATSFGKFAVKMKRSGDSLHSSNSHASSAHRKGGGSEAHHGKHDQHKQGHGLFNLQPGKLKLSLPTFSQGQGQSSRHRTSSQAYHSQTYRQTSEQSHTHPPSAFRYPTPDAPTPMPMLTPVSPSVPEMLSPNTASPLSPFESPTFAHPEDSD</sequence>
<dbReference type="Gene3D" id="3.40.50.300">
    <property type="entry name" value="P-loop containing nucleotide triphosphate hydrolases"/>
    <property type="match status" value="1"/>
</dbReference>
<keyword evidence="4" id="KW-1185">Reference proteome</keyword>
<dbReference type="InterPro" id="IPR003593">
    <property type="entry name" value="AAA+_ATPase"/>
</dbReference>
<dbReference type="Pfam" id="PF22942">
    <property type="entry name" value="DUF7025"/>
    <property type="match status" value="1"/>
</dbReference>
<feature type="region of interest" description="Disordered" evidence="1">
    <location>
        <begin position="1755"/>
        <end position="1893"/>
    </location>
</feature>
<feature type="region of interest" description="Disordered" evidence="1">
    <location>
        <begin position="1487"/>
        <end position="1506"/>
    </location>
</feature>
<feature type="compositionally biased region" description="Low complexity" evidence="1">
    <location>
        <begin position="1248"/>
        <end position="1267"/>
    </location>
</feature>
<proteinExistence type="predicted"/>
<feature type="compositionally biased region" description="Basic and acidic residues" evidence="1">
    <location>
        <begin position="1677"/>
        <end position="1694"/>
    </location>
</feature>
<feature type="compositionally biased region" description="Acidic residues" evidence="1">
    <location>
        <begin position="1625"/>
        <end position="1636"/>
    </location>
</feature>
<dbReference type="PANTHER" id="PTHR46411">
    <property type="entry name" value="FAMILY ATPASE, PUTATIVE-RELATED"/>
    <property type="match status" value="1"/>
</dbReference>
<organism evidence="3 4">
    <name type="scientific">Meripilus lineatus</name>
    <dbReference type="NCBI Taxonomy" id="2056292"/>
    <lineage>
        <taxon>Eukaryota</taxon>
        <taxon>Fungi</taxon>
        <taxon>Dikarya</taxon>
        <taxon>Basidiomycota</taxon>
        <taxon>Agaricomycotina</taxon>
        <taxon>Agaricomycetes</taxon>
        <taxon>Polyporales</taxon>
        <taxon>Meripilaceae</taxon>
        <taxon>Meripilus</taxon>
    </lineage>
</organism>
<accession>A0AAD5YIA4</accession>
<feature type="compositionally biased region" description="Basic and acidic residues" evidence="1">
    <location>
        <begin position="1067"/>
        <end position="1083"/>
    </location>
</feature>
<feature type="compositionally biased region" description="Low complexity" evidence="1">
    <location>
        <begin position="1226"/>
        <end position="1237"/>
    </location>
</feature>
<feature type="compositionally biased region" description="Low complexity" evidence="1">
    <location>
        <begin position="1759"/>
        <end position="1768"/>
    </location>
</feature>